<evidence type="ECO:0000313" key="1">
    <source>
        <dbReference type="EMBL" id="SSX32856.1"/>
    </source>
</evidence>
<dbReference type="EMBL" id="UFQT01002177">
    <property type="protein sequence ID" value="SSX32856.1"/>
    <property type="molecule type" value="Genomic_DNA"/>
</dbReference>
<organism evidence="1">
    <name type="scientific">Culicoides sonorensis</name>
    <name type="common">Biting midge</name>
    <dbReference type="NCBI Taxonomy" id="179676"/>
    <lineage>
        <taxon>Eukaryota</taxon>
        <taxon>Metazoa</taxon>
        <taxon>Ecdysozoa</taxon>
        <taxon>Arthropoda</taxon>
        <taxon>Hexapoda</taxon>
        <taxon>Insecta</taxon>
        <taxon>Pterygota</taxon>
        <taxon>Neoptera</taxon>
        <taxon>Endopterygota</taxon>
        <taxon>Diptera</taxon>
        <taxon>Nematocera</taxon>
        <taxon>Chironomoidea</taxon>
        <taxon>Ceratopogonidae</taxon>
        <taxon>Ceratopogoninae</taxon>
        <taxon>Culicoides</taxon>
        <taxon>Monoculicoides</taxon>
    </lineage>
</organism>
<sequence length="274" mass="32035">MSESCEMYPDFVVICSFLDIFGKCLENKGDKEIPSPLTLKSWLEQGIGFRSQRRRPTQLSEFLFKLLHCYVRGDKQRCKDIGQLDEFLISFIWTFGHKNQGFWLRDYGFDNIPLKEKLVIVRQLLEFQLDHNKTIFESAALAKGPDIRHEPLGRDCLGNYYWHFVEGKSSLVIKEIVHEGSLPFCQTIKSQAAAQKLIQHITECKPDKNMKLDELSNREARKQPFLTCGECDKKFKLMQVNDTRIKFDNPEWICPKCENTQLLNTVSELFLREE</sequence>
<gene>
    <name evidence="1" type="primary">CSON005513</name>
</gene>
<dbReference type="GO" id="GO:0045892">
    <property type="term" value="P:negative regulation of DNA-templated transcription"/>
    <property type="evidence" value="ECO:0007669"/>
    <property type="project" value="TreeGrafter"/>
</dbReference>
<dbReference type="VEuPathDB" id="VectorBase:CSON005513"/>
<dbReference type="GO" id="GO:0031213">
    <property type="term" value="C:RSF complex"/>
    <property type="evidence" value="ECO:0007669"/>
    <property type="project" value="InterPro"/>
</dbReference>
<accession>A0A336MRL5</accession>
<reference evidence="1" key="1">
    <citation type="submission" date="2018-07" db="EMBL/GenBank/DDBJ databases">
        <authorList>
            <person name="Quirk P.G."/>
            <person name="Krulwich T.A."/>
        </authorList>
    </citation>
    <scope>NUCLEOTIDE SEQUENCE</scope>
</reference>
<name>A0A336MRL5_CULSO</name>
<dbReference type="AlphaFoldDB" id="A0A336MRL5"/>
<dbReference type="PANTHER" id="PTHR14296:SF16">
    <property type="entry name" value="REMODELING AND SPACING FACTOR 1"/>
    <property type="match status" value="1"/>
</dbReference>
<dbReference type="PANTHER" id="PTHR14296">
    <property type="entry name" value="REMODELING AND SPACING FACTOR 1"/>
    <property type="match status" value="1"/>
</dbReference>
<dbReference type="GO" id="GO:0042393">
    <property type="term" value="F:histone binding"/>
    <property type="evidence" value="ECO:0007669"/>
    <property type="project" value="TreeGrafter"/>
</dbReference>
<proteinExistence type="predicted"/>
<dbReference type="InterPro" id="IPR028938">
    <property type="entry name" value="Rsf1-like"/>
</dbReference>
<protein>
    <submittedName>
        <fullName evidence="1">CSON005513 protein</fullName>
    </submittedName>
</protein>